<comment type="subunit">
    <text evidence="8">Monomer.</text>
</comment>
<dbReference type="PANTHER" id="PTHR19136:SF81">
    <property type="entry name" value="MOLYBDENUM COFACTOR GUANYLYLTRANSFERASE"/>
    <property type="match status" value="1"/>
</dbReference>
<dbReference type="InterPro" id="IPR029044">
    <property type="entry name" value="Nucleotide-diphossugar_trans"/>
</dbReference>
<dbReference type="HAMAP" id="MF_00316">
    <property type="entry name" value="MobA"/>
    <property type="match status" value="1"/>
</dbReference>
<evidence type="ECO:0000256" key="2">
    <source>
        <dbReference type="ARBA" id="ARBA00022679"/>
    </source>
</evidence>
<comment type="domain">
    <text evidence="8">The N-terminal domain determines nucleotide recognition and specific binding, while the C-terminal domain determines the specific binding to the target protein.</text>
</comment>
<feature type="domain" description="MobA-like NTP transferase" evidence="9">
    <location>
        <begin position="9"/>
        <end position="160"/>
    </location>
</feature>
<dbReference type="Gene3D" id="3.90.550.10">
    <property type="entry name" value="Spore Coat Polysaccharide Biosynthesis Protein SpsA, Chain A"/>
    <property type="match status" value="1"/>
</dbReference>
<evidence type="ECO:0000313" key="10">
    <source>
        <dbReference type="EMBL" id="MER0126204.1"/>
    </source>
</evidence>
<dbReference type="NCBIfam" id="TIGR02665">
    <property type="entry name" value="molyb_mobA"/>
    <property type="match status" value="1"/>
</dbReference>
<evidence type="ECO:0000256" key="8">
    <source>
        <dbReference type="HAMAP-Rule" id="MF_00316"/>
    </source>
</evidence>
<evidence type="ECO:0000256" key="3">
    <source>
        <dbReference type="ARBA" id="ARBA00022723"/>
    </source>
</evidence>
<keyword evidence="7 8" id="KW-0501">Molybdenum cofactor biosynthesis</keyword>
<keyword evidence="1 8" id="KW-0963">Cytoplasm</keyword>
<gene>
    <name evidence="8 10" type="primary">mobA</name>
    <name evidence="10" type="ORF">ABQG75_10735</name>
</gene>
<dbReference type="EMBL" id="JBEHGX010000005">
    <property type="protein sequence ID" value="MER0126204.1"/>
    <property type="molecule type" value="Genomic_DNA"/>
</dbReference>
<keyword evidence="4 8" id="KW-0547">Nucleotide-binding</keyword>
<keyword evidence="3 8" id="KW-0479">Metal-binding</keyword>
<keyword evidence="10" id="KW-0548">Nucleotidyltransferase</keyword>
<keyword evidence="2 8" id="KW-0808">Transferase</keyword>
<feature type="binding site" evidence="8">
    <location>
        <position position="101"/>
    </location>
    <ligand>
        <name>GTP</name>
        <dbReference type="ChEBI" id="CHEBI:37565"/>
    </ligand>
</feature>
<evidence type="ECO:0000256" key="7">
    <source>
        <dbReference type="ARBA" id="ARBA00023150"/>
    </source>
</evidence>
<organism evidence="10 11">
    <name type="scientific">Franconibacter daqui</name>
    <dbReference type="NCBI Taxonomy" id="2047724"/>
    <lineage>
        <taxon>Bacteria</taxon>
        <taxon>Pseudomonadati</taxon>
        <taxon>Pseudomonadota</taxon>
        <taxon>Gammaproteobacteria</taxon>
        <taxon>Enterobacterales</taxon>
        <taxon>Enterobacteriaceae</taxon>
        <taxon>Franconibacter</taxon>
    </lineage>
</organism>
<dbReference type="Pfam" id="PF12804">
    <property type="entry name" value="NTP_transf_3"/>
    <property type="match status" value="1"/>
</dbReference>
<dbReference type="PANTHER" id="PTHR19136">
    <property type="entry name" value="MOLYBDENUM COFACTOR GUANYLYLTRANSFERASE"/>
    <property type="match status" value="1"/>
</dbReference>
<dbReference type="InterPro" id="IPR025877">
    <property type="entry name" value="MobA-like_NTP_Trfase"/>
</dbReference>
<comment type="catalytic activity">
    <reaction evidence="8">
        <text>Mo-molybdopterin + GTP + H(+) = Mo-molybdopterin guanine dinucleotide + diphosphate</text>
        <dbReference type="Rhea" id="RHEA:34243"/>
        <dbReference type="ChEBI" id="CHEBI:15378"/>
        <dbReference type="ChEBI" id="CHEBI:33019"/>
        <dbReference type="ChEBI" id="CHEBI:37565"/>
        <dbReference type="ChEBI" id="CHEBI:71302"/>
        <dbReference type="ChEBI" id="CHEBI:71310"/>
        <dbReference type="EC" id="2.7.7.77"/>
    </reaction>
</comment>
<sequence length="193" mass="22022">MVRNNLITGVILAGGQAKRMQGKDKGLQLLRGMPLWQHVAQRLSPQVSQVAINANRNTEEYRQSGLEVISDTLPDYPGPLAGMLAAMQKMKSEWYLFCPCDTPRIPPDLAERLWQERQDACAVWVHDGERDHPTLALLHCSLEKPLYDYLVKGERRVMQFLHERGGHSVSFHHEAACFINVNTTDDLAYWQEK</sequence>
<keyword evidence="5 8" id="KW-0460">Magnesium</keyword>
<dbReference type="EC" id="2.7.7.77" evidence="8"/>
<feature type="binding site" evidence="8">
    <location>
        <position position="101"/>
    </location>
    <ligand>
        <name>Mg(2+)</name>
        <dbReference type="ChEBI" id="CHEBI:18420"/>
    </ligand>
</feature>
<feature type="binding site" evidence="8">
    <location>
        <begin position="12"/>
        <end position="14"/>
    </location>
    <ligand>
        <name>GTP</name>
        <dbReference type="ChEBI" id="CHEBI:37565"/>
    </ligand>
</feature>
<comment type="function">
    <text evidence="8">Transfers a GMP moiety from GTP to Mo-molybdopterin (Mo-MPT) cofactor (Moco or molybdenum cofactor) to form Mo-molybdopterin guanine dinucleotide (Mo-MGD) cofactor.</text>
</comment>
<comment type="cofactor">
    <cofactor evidence="8">
        <name>Mg(2+)</name>
        <dbReference type="ChEBI" id="CHEBI:18420"/>
    </cofactor>
</comment>
<evidence type="ECO:0000259" key="9">
    <source>
        <dbReference type="Pfam" id="PF12804"/>
    </source>
</evidence>
<name>A0ABV1PMY1_9ENTR</name>
<dbReference type="GO" id="GO:0061603">
    <property type="term" value="F:molybdenum cofactor guanylyltransferase activity"/>
    <property type="evidence" value="ECO:0007669"/>
    <property type="project" value="UniProtKB-EC"/>
</dbReference>
<evidence type="ECO:0000256" key="4">
    <source>
        <dbReference type="ARBA" id="ARBA00022741"/>
    </source>
</evidence>
<comment type="subcellular location">
    <subcellularLocation>
        <location evidence="8">Cytoplasm</location>
    </subcellularLocation>
</comment>
<accession>A0ABV1PMY1</accession>
<reference evidence="10 11" key="1">
    <citation type="submission" date="2024-06" db="EMBL/GenBank/DDBJ databases">
        <title>Fanconibacter daqui strain Q02 whole shotgun sequencing project.</title>
        <authorList>
            <person name="Rodrigues J.W.A."/>
            <person name="Viana L.C."/>
            <person name="Vieira E.C."/>
            <person name="Souza F.O.L."/>
            <person name="Alegria O.C."/>
            <person name="Patroca S."/>
            <person name="Cruz A.C.R."/>
            <person name="Nunes A.R.C."/>
        </authorList>
    </citation>
    <scope>NUCLEOTIDE SEQUENCE [LARGE SCALE GENOMIC DNA]</scope>
    <source>
        <strain evidence="10 11">Q02</strain>
    </source>
</reference>
<feature type="binding site" evidence="8">
    <location>
        <position position="25"/>
    </location>
    <ligand>
        <name>GTP</name>
        <dbReference type="ChEBI" id="CHEBI:37565"/>
    </ligand>
</feature>
<dbReference type="CDD" id="cd02503">
    <property type="entry name" value="MobA"/>
    <property type="match status" value="1"/>
</dbReference>
<evidence type="ECO:0000256" key="1">
    <source>
        <dbReference type="ARBA" id="ARBA00022490"/>
    </source>
</evidence>
<comment type="caution">
    <text evidence="10">The sequence shown here is derived from an EMBL/GenBank/DDBJ whole genome shotgun (WGS) entry which is preliminary data.</text>
</comment>
<dbReference type="InterPro" id="IPR013482">
    <property type="entry name" value="Molybde_CF_guanTrfase"/>
</dbReference>
<keyword evidence="6 8" id="KW-0342">GTP-binding</keyword>
<comment type="similarity">
    <text evidence="8">Belongs to the MobA family.</text>
</comment>
<dbReference type="Proteomes" id="UP001447374">
    <property type="component" value="Unassembled WGS sequence"/>
</dbReference>
<evidence type="ECO:0000256" key="6">
    <source>
        <dbReference type="ARBA" id="ARBA00023134"/>
    </source>
</evidence>
<evidence type="ECO:0000313" key="11">
    <source>
        <dbReference type="Proteomes" id="UP001447374"/>
    </source>
</evidence>
<feature type="binding site" evidence="8">
    <location>
        <position position="53"/>
    </location>
    <ligand>
        <name>GTP</name>
        <dbReference type="ChEBI" id="CHEBI:37565"/>
    </ligand>
</feature>
<evidence type="ECO:0000256" key="5">
    <source>
        <dbReference type="ARBA" id="ARBA00022842"/>
    </source>
</evidence>
<dbReference type="RefSeq" id="WP_125454285.1">
    <property type="nucleotide sequence ID" value="NZ_JBEHGX010000005.1"/>
</dbReference>
<protein>
    <recommendedName>
        <fullName evidence="8">Molybdenum cofactor guanylyltransferase</fullName>
        <shortName evidence="8">MoCo guanylyltransferase</shortName>
        <ecNumber evidence="8">2.7.7.77</ecNumber>
    </recommendedName>
    <alternativeName>
        <fullName evidence="8">GTP:molybdopterin guanylyltransferase</fullName>
    </alternativeName>
    <alternativeName>
        <fullName evidence="8">Mo-MPT guanylyltransferase</fullName>
    </alternativeName>
    <alternativeName>
        <fullName evidence="8">Molybdopterin guanylyltransferase</fullName>
    </alternativeName>
    <alternativeName>
        <fullName evidence="8">Molybdopterin-guanine dinucleotide synthase</fullName>
        <shortName evidence="8">MGD synthase</shortName>
    </alternativeName>
</protein>
<dbReference type="SUPFAM" id="SSF53448">
    <property type="entry name" value="Nucleotide-diphospho-sugar transferases"/>
    <property type="match status" value="1"/>
</dbReference>
<feature type="binding site" evidence="8">
    <location>
        <position position="71"/>
    </location>
    <ligand>
        <name>GTP</name>
        <dbReference type="ChEBI" id="CHEBI:37565"/>
    </ligand>
</feature>
<keyword evidence="11" id="KW-1185">Reference proteome</keyword>
<proteinExistence type="inferred from homology"/>